<dbReference type="SMART" id="SM00707">
    <property type="entry name" value="RPEL"/>
    <property type="match status" value="1"/>
</dbReference>
<feature type="repeat" description="RPEL" evidence="4">
    <location>
        <begin position="78"/>
        <end position="103"/>
    </location>
</feature>
<feature type="compositionally biased region" description="Acidic residues" evidence="6">
    <location>
        <begin position="57"/>
        <end position="66"/>
    </location>
</feature>
<comment type="similarity">
    <text evidence="1 5">Belongs to the phosphatase and actin regulator family.</text>
</comment>
<dbReference type="PANTHER" id="PTHR12751:SF18">
    <property type="entry name" value="PHOSPHATASE AND ACTIN REGULATOR 1"/>
    <property type="match status" value="1"/>
</dbReference>
<dbReference type="Pfam" id="PF02755">
    <property type="entry name" value="RPEL"/>
    <property type="match status" value="1"/>
</dbReference>
<evidence type="ECO:0000313" key="7">
    <source>
        <dbReference type="EMBL" id="GCB85872.1"/>
    </source>
</evidence>
<dbReference type="EMBL" id="BFAA01208998">
    <property type="protein sequence ID" value="GCB85872.1"/>
    <property type="molecule type" value="Genomic_DNA"/>
</dbReference>
<dbReference type="Proteomes" id="UP000288216">
    <property type="component" value="Unassembled WGS sequence"/>
</dbReference>
<accession>A0A401QKK4</accession>
<reference evidence="7 8" key="1">
    <citation type="journal article" date="2018" name="Nat. Ecol. Evol.">
        <title>Shark genomes provide insights into elasmobranch evolution and the origin of vertebrates.</title>
        <authorList>
            <person name="Hara Y"/>
            <person name="Yamaguchi K"/>
            <person name="Onimaru K"/>
            <person name="Kadota M"/>
            <person name="Koyanagi M"/>
            <person name="Keeley SD"/>
            <person name="Tatsumi K"/>
            <person name="Tanaka K"/>
            <person name="Motone F"/>
            <person name="Kageyama Y"/>
            <person name="Nozu R"/>
            <person name="Adachi N"/>
            <person name="Nishimura O"/>
            <person name="Nakagawa R"/>
            <person name="Tanegashima C"/>
            <person name="Kiyatake I"/>
            <person name="Matsumoto R"/>
            <person name="Murakumo K"/>
            <person name="Nishida K"/>
            <person name="Terakita A"/>
            <person name="Kuratani S"/>
            <person name="Sato K"/>
            <person name="Hyodo S Kuraku.S."/>
        </authorList>
    </citation>
    <scope>NUCLEOTIDE SEQUENCE [LARGE SCALE GENOMIC DNA]</scope>
</reference>
<dbReference type="GO" id="GO:0004864">
    <property type="term" value="F:protein phosphatase inhibitor activity"/>
    <property type="evidence" value="ECO:0007669"/>
    <property type="project" value="UniProtKB-UniRule"/>
</dbReference>
<comment type="subunit">
    <text evidence="5">Binds PPP1CA and actin.</text>
</comment>
<proteinExistence type="inferred from homology"/>
<keyword evidence="3 5" id="KW-0009">Actin-binding</keyword>
<keyword evidence="8" id="KW-1185">Reference proteome</keyword>
<keyword evidence="2 5" id="KW-0677">Repeat</keyword>
<comment type="caution">
    <text evidence="7">The sequence shown here is derived from an EMBL/GenBank/DDBJ whole genome shotgun (WGS) entry which is preliminary data.</text>
</comment>
<dbReference type="InterPro" id="IPR004018">
    <property type="entry name" value="RPEL_repeat"/>
</dbReference>
<dbReference type="STRING" id="75743.A0A401QKK4"/>
<dbReference type="PANTHER" id="PTHR12751">
    <property type="entry name" value="PHOSPHATASE AND ACTIN REGULATOR PHACTR"/>
    <property type="match status" value="1"/>
</dbReference>
<evidence type="ECO:0000256" key="6">
    <source>
        <dbReference type="SAM" id="MobiDB-lite"/>
    </source>
</evidence>
<evidence type="ECO:0000256" key="2">
    <source>
        <dbReference type="ARBA" id="ARBA00022737"/>
    </source>
</evidence>
<organism evidence="7 8">
    <name type="scientific">Scyliorhinus torazame</name>
    <name type="common">Cloudy catshark</name>
    <name type="synonym">Catulus torazame</name>
    <dbReference type="NCBI Taxonomy" id="75743"/>
    <lineage>
        <taxon>Eukaryota</taxon>
        <taxon>Metazoa</taxon>
        <taxon>Chordata</taxon>
        <taxon>Craniata</taxon>
        <taxon>Vertebrata</taxon>
        <taxon>Chondrichthyes</taxon>
        <taxon>Elasmobranchii</taxon>
        <taxon>Galeomorphii</taxon>
        <taxon>Galeoidea</taxon>
        <taxon>Carcharhiniformes</taxon>
        <taxon>Scyliorhinidae</taxon>
        <taxon>Scyliorhinus</taxon>
    </lineage>
</organism>
<dbReference type="GO" id="GO:0003779">
    <property type="term" value="F:actin binding"/>
    <property type="evidence" value="ECO:0007669"/>
    <property type="project" value="UniProtKB-KW"/>
</dbReference>
<evidence type="ECO:0000256" key="4">
    <source>
        <dbReference type="PROSITE-ProRule" id="PRU00401"/>
    </source>
</evidence>
<dbReference type="OrthoDB" id="5563016at2759"/>
<feature type="compositionally biased region" description="Acidic residues" evidence="6">
    <location>
        <begin position="1"/>
        <end position="16"/>
    </location>
</feature>
<evidence type="ECO:0000256" key="5">
    <source>
        <dbReference type="RuleBase" id="RU301113"/>
    </source>
</evidence>
<evidence type="ECO:0000256" key="1">
    <source>
        <dbReference type="ARBA" id="ARBA00009795"/>
    </source>
</evidence>
<dbReference type="GO" id="GO:0030036">
    <property type="term" value="P:actin cytoskeleton organization"/>
    <property type="evidence" value="ECO:0007669"/>
    <property type="project" value="TreeGrafter"/>
</dbReference>
<evidence type="ECO:0000256" key="3">
    <source>
        <dbReference type="ARBA" id="ARBA00023203"/>
    </source>
</evidence>
<dbReference type="AlphaFoldDB" id="A0A401QKK4"/>
<feature type="region of interest" description="Disordered" evidence="6">
    <location>
        <begin position="1"/>
        <end position="74"/>
    </location>
</feature>
<feature type="non-terminal residue" evidence="7">
    <location>
        <position position="1"/>
    </location>
</feature>
<evidence type="ECO:0000313" key="8">
    <source>
        <dbReference type="Proteomes" id="UP000288216"/>
    </source>
</evidence>
<sequence length="120" mass="13901">PSDDENTEEEEEEEEQRPENHGYPELVPSVVIIPELVRQDEDVSDSDDDGPVLYKDDYDEDEEDDQPSSLANKVKRKDTLALKLSNRPTKQELIEKNILPRQSDQERLEIRQQIGTALIR</sequence>
<dbReference type="Gene3D" id="6.10.140.1750">
    <property type="match status" value="1"/>
</dbReference>
<dbReference type="PROSITE" id="PS51073">
    <property type="entry name" value="RPEL"/>
    <property type="match status" value="1"/>
</dbReference>
<protein>
    <recommendedName>
        <fullName evidence="5">Phosphatase and actin regulator</fullName>
    </recommendedName>
</protein>
<name>A0A401QKK4_SCYTO</name>
<gene>
    <name evidence="7" type="ORF">scyTo_0026509</name>
</gene>